<dbReference type="InterPro" id="IPR013538">
    <property type="entry name" value="ASHA1/2-like_C"/>
</dbReference>
<comment type="similarity">
    <text evidence="1">Belongs to the AHA1 family.</text>
</comment>
<dbReference type="OrthoDB" id="9800600at2"/>
<name>A0A1H0GXK4_9HYPH</name>
<dbReference type="CDD" id="cd07814">
    <property type="entry name" value="SRPBCC_CalC_Aha1-like"/>
    <property type="match status" value="1"/>
</dbReference>
<gene>
    <name evidence="3" type="ORF">SAMN05192530_103411</name>
</gene>
<evidence type="ECO:0000256" key="1">
    <source>
        <dbReference type="ARBA" id="ARBA00006817"/>
    </source>
</evidence>
<proteinExistence type="inferred from homology"/>
<organism evidence="3 4">
    <name type="scientific">Aureimonas jatrophae</name>
    <dbReference type="NCBI Taxonomy" id="1166073"/>
    <lineage>
        <taxon>Bacteria</taxon>
        <taxon>Pseudomonadati</taxon>
        <taxon>Pseudomonadota</taxon>
        <taxon>Alphaproteobacteria</taxon>
        <taxon>Hyphomicrobiales</taxon>
        <taxon>Aurantimonadaceae</taxon>
        <taxon>Aureimonas</taxon>
    </lineage>
</organism>
<reference evidence="3 4" key="1">
    <citation type="submission" date="2016-10" db="EMBL/GenBank/DDBJ databases">
        <authorList>
            <person name="de Groot N.N."/>
        </authorList>
    </citation>
    <scope>NUCLEOTIDE SEQUENCE [LARGE SCALE GENOMIC DNA]</scope>
    <source>
        <strain evidence="4">L7-484,KACC 16230,DSM 25025</strain>
    </source>
</reference>
<keyword evidence="4" id="KW-1185">Reference proteome</keyword>
<dbReference type="AlphaFoldDB" id="A0A1H0GXK4"/>
<feature type="domain" description="Activator of Hsp90 ATPase homologue 1/2-like C-terminal" evidence="2">
    <location>
        <begin position="25"/>
        <end position="145"/>
    </location>
</feature>
<evidence type="ECO:0000313" key="4">
    <source>
        <dbReference type="Proteomes" id="UP000198793"/>
    </source>
</evidence>
<protein>
    <submittedName>
        <fullName evidence="3">Uncharacterized conserved protein YndB, AHSA1/START domain</fullName>
    </submittedName>
</protein>
<accession>A0A1H0GXK4</accession>
<dbReference type="Pfam" id="PF08327">
    <property type="entry name" value="AHSA1"/>
    <property type="match status" value="1"/>
</dbReference>
<dbReference type="SUPFAM" id="SSF55961">
    <property type="entry name" value="Bet v1-like"/>
    <property type="match status" value="1"/>
</dbReference>
<dbReference type="Proteomes" id="UP000198793">
    <property type="component" value="Unassembled WGS sequence"/>
</dbReference>
<dbReference type="RefSeq" id="WP_090672501.1">
    <property type="nucleotide sequence ID" value="NZ_FNIT01000003.1"/>
</dbReference>
<sequence length="160" mass="18198">MDKPEVSPSVDDGEGTLRILRHVSAPPKRVWACLTDPTCFRKWWRTHVEFDAKTGGMFTAPWIDPEGRGRTVRAQVTAFHPPNGLVMVWADDDWGFDTVVSIWIEASDQGSLVTIEHQGWMAAPERERLAYMHSHQDDWTRHLSNWAAHAEDIDAHAKGE</sequence>
<dbReference type="Gene3D" id="3.30.530.20">
    <property type="match status" value="1"/>
</dbReference>
<evidence type="ECO:0000313" key="3">
    <source>
        <dbReference type="EMBL" id="SDO11766.1"/>
    </source>
</evidence>
<evidence type="ECO:0000259" key="2">
    <source>
        <dbReference type="Pfam" id="PF08327"/>
    </source>
</evidence>
<dbReference type="STRING" id="1166073.SAMN05192530_103411"/>
<dbReference type="InterPro" id="IPR023393">
    <property type="entry name" value="START-like_dom_sf"/>
</dbReference>
<dbReference type="EMBL" id="FNIT01000003">
    <property type="protein sequence ID" value="SDO11766.1"/>
    <property type="molecule type" value="Genomic_DNA"/>
</dbReference>